<protein>
    <recommendedName>
        <fullName evidence="3">Retrotransposon gag domain-containing protein</fullName>
    </recommendedName>
</protein>
<sequence>MEKAHKVKVLEVEQNIECIDYDDMIKVKLIALSFEGYALIWWDEIVIQIRGMRRAPIKLWGELNREMRERFIPSFYIREIFL</sequence>
<reference evidence="1" key="1">
    <citation type="submission" date="2018-05" db="EMBL/GenBank/DDBJ databases">
        <title>Draft genome of Mucuna pruriens seed.</title>
        <authorList>
            <person name="Nnadi N.E."/>
            <person name="Vos R."/>
            <person name="Hasami M.H."/>
            <person name="Devisetty U.K."/>
            <person name="Aguiy J.C."/>
        </authorList>
    </citation>
    <scope>NUCLEOTIDE SEQUENCE [LARGE SCALE GENOMIC DNA]</scope>
    <source>
        <strain evidence="1">JCA_2017</strain>
    </source>
</reference>
<keyword evidence="2" id="KW-1185">Reference proteome</keyword>
<feature type="non-terminal residue" evidence="1">
    <location>
        <position position="1"/>
    </location>
</feature>
<dbReference type="EMBL" id="QJKJ01001293">
    <property type="protein sequence ID" value="RDY08347.1"/>
    <property type="molecule type" value="Genomic_DNA"/>
</dbReference>
<organism evidence="1 2">
    <name type="scientific">Mucuna pruriens</name>
    <name type="common">Velvet bean</name>
    <name type="synonym">Dolichos pruriens</name>
    <dbReference type="NCBI Taxonomy" id="157652"/>
    <lineage>
        <taxon>Eukaryota</taxon>
        <taxon>Viridiplantae</taxon>
        <taxon>Streptophyta</taxon>
        <taxon>Embryophyta</taxon>
        <taxon>Tracheophyta</taxon>
        <taxon>Spermatophyta</taxon>
        <taxon>Magnoliopsida</taxon>
        <taxon>eudicotyledons</taxon>
        <taxon>Gunneridae</taxon>
        <taxon>Pentapetalae</taxon>
        <taxon>rosids</taxon>
        <taxon>fabids</taxon>
        <taxon>Fabales</taxon>
        <taxon>Fabaceae</taxon>
        <taxon>Papilionoideae</taxon>
        <taxon>50 kb inversion clade</taxon>
        <taxon>NPAAA clade</taxon>
        <taxon>indigoferoid/millettioid clade</taxon>
        <taxon>Phaseoleae</taxon>
        <taxon>Mucuna</taxon>
    </lineage>
</organism>
<evidence type="ECO:0008006" key="3">
    <source>
        <dbReference type="Google" id="ProtNLM"/>
    </source>
</evidence>
<evidence type="ECO:0000313" key="2">
    <source>
        <dbReference type="Proteomes" id="UP000257109"/>
    </source>
</evidence>
<dbReference type="AlphaFoldDB" id="A0A371HZV6"/>
<gene>
    <name evidence="1" type="ORF">CR513_07432</name>
</gene>
<dbReference type="OrthoDB" id="1731207at2759"/>
<name>A0A371HZV6_MUCPR</name>
<proteinExistence type="predicted"/>
<accession>A0A371HZV6</accession>
<comment type="caution">
    <text evidence="1">The sequence shown here is derived from an EMBL/GenBank/DDBJ whole genome shotgun (WGS) entry which is preliminary data.</text>
</comment>
<evidence type="ECO:0000313" key="1">
    <source>
        <dbReference type="EMBL" id="RDY08347.1"/>
    </source>
</evidence>
<dbReference type="Proteomes" id="UP000257109">
    <property type="component" value="Unassembled WGS sequence"/>
</dbReference>